<protein>
    <submittedName>
        <fullName evidence="1">Uncharacterized protein</fullName>
    </submittedName>
</protein>
<accession>A0A0E9PEX8</accession>
<proteinExistence type="predicted"/>
<reference evidence="1" key="1">
    <citation type="submission" date="2014-11" db="EMBL/GenBank/DDBJ databases">
        <authorList>
            <person name="Amaro Gonzalez C."/>
        </authorList>
    </citation>
    <scope>NUCLEOTIDE SEQUENCE</scope>
</reference>
<dbReference type="AlphaFoldDB" id="A0A0E9PEX8"/>
<name>A0A0E9PEX8_ANGAN</name>
<sequence length="25" mass="2796">MTTVVSGVPKLSTYHVCYSFMAIFN</sequence>
<dbReference type="EMBL" id="GBXM01106184">
    <property type="protein sequence ID" value="JAH02393.1"/>
    <property type="molecule type" value="Transcribed_RNA"/>
</dbReference>
<organism evidence="1">
    <name type="scientific">Anguilla anguilla</name>
    <name type="common">European freshwater eel</name>
    <name type="synonym">Muraena anguilla</name>
    <dbReference type="NCBI Taxonomy" id="7936"/>
    <lineage>
        <taxon>Eukaryota</taxon>
        <taxon>Metazoa</taxon>
        <taxon>Chordata</taxon>
        <taxon>Craniata</taxon>
        <taxon>Vertebrata</taxon>
        <taxon>Euteleostomi</taxon>
        <taxon>Actinopterygii</taxon>
        <taxon>Neopterygii</taxon>
        <taxon>Teleostei</taxon>
        <taxon>Anguilliformes</taxon>
        <taxon>Anguillidae</taxon>
        <taxon>Anguilla</taxon>
    </lineage>
</organism>
<reference evidence="1" key="2">
    <citation type="journal article" date="2015" name="Fish Shellfish Immunol.">
        <title>Early steps in the European eel (Anguilla anguilla)-Vibrio vulnificus interaction in the gills: Role of the RtxA13 toxin.</title>
        <authorList>
            <person name="Callol A."/>
            <person name="Pajuelo D."/>
            <person name="Ebbesson L."/>
            <person name="Teles M."/>
            <person name="MacKenzie S."/>
            <person name="Amaro C."/>
        </authorList>
    </citation>
    <scope>NUCLEOTIDE SEQUENCE</scope>
</reference>
<evidence type="ECO:0000313" key="1">
    <source>
        <dbReference type="EMBL" id="JAH02393.1"/>
    </source>
</evidence>